<dbReference type="Pfam" id="PF02021">
    <property type="entry name" value="UPF0102"/>
    <property type="match status" value="1"/>
</dbReference>
<dbReference type="AlphaFoldDB" id="A0A3N5Y251"/>
<dbReference type="PANTHER" id="PTHR34039:SF1">
    <property type="entry name" value="UPF0102 PROTEIN YRAN"/>
    <property type="match status" value="1"/>
</dbReference>
<dbReference type="OrthoDB" id="9794876at2"/>
<dbReference type="Gene3D" id="3.40.1350.10">
    <property type="match status" value="1"/>
</dbReference>
<dbReference type="GO" id="GO:0003676">
    <property type="term" value="F:nucleic acid binding"/>
    <property type="evidence" value="ECO:0007669"/>
    <property type="project" value="InterPro"/>
</dbReference>
<comment type="caution">
    <text evidence="3">The sequence shown here is derived from an EMBL/GenBank/DDBJ whole genome shotgun (WGS) entry which is preliminary data.</text>
</comment>
<keyword evidence="4" id="KW-1185">Reference proteome</keyword>
<dbReference type="Proteomes" id="UP000275281">
    <property type="component" value="Unassembled WGS sequence"/>
</dbReference>
<name>A0A3N5Y251_9ALTE</name>
<dbReference type="InterPro" id="IPR011856">
    <property type="entry name" value="tRNA_endonuc-like_dom_sf"/>
</dbReference>
<reference evidence="3 4" key="1">
    <citation type="submission" date="2018-11" db="EMBL/GenBank/DDBJ databases">
        <authorList>
            <person name="Ye M.-Q."/>
            <person name="Du Z.-J."/>
        </authorList>
    </citation>
    <scope>NUCLEOTIDE SEQUENCE [LARGE SCALE GENOMIC DNA]</scope>
    <source>
        <strain evidence="3 4">U0105</strain>
    </source>
</reference>
<evidence type="ECO:0000256" key="1">
    <source>
        <dbReference type="ARBA" id="ARBA00006738"/>
    </source>
</evidence>
<dbReference type="NCBIfam" id="TIGR00252">
    <property type="entry name" value="YraN family protein"/>
    <property type="match status" value="1"/>
</dbReference>
<dbReference type="PANTHER" id="PTHR34039">
    <property type="entry name" value="UPF0102 PROTEIN YRAN"/>
    <property type="match status" value="1"/>
</dbReference>
<dbReference type="HAMAP" id="MF_00048">
    <property type="entry name" value="UPF0102"/>
    <property type="match status" value="1"/>
</dbReference>
<gene>
    <name evidence="3" type="ORF">DRW07_00295</name>
</gene>
<evidence type="ECO:0000313" key="3">
    <source>
        <dbReference type="EMBL" id="RPJ67887.1"/>
    </source>
</evidence>
<dbReference type="InterPro" id="IPR011335">
    <property type="entry name" value="Restrct_endonuc-II-like"/>
</dbReference>
<evidence type="ECO:0000256" key="2">
    <source>
        <dbReference type="HAMAP-Rule" id="MF_00048"/>
    </source>
</evidence>
<dbReference type="NCBIfam" id="NF009150">
    <property type="entry name" value="PRK12497.1-3"/>
    <property type="match status" value="1"/>
</dbReference>
<organism evidence="3 4">
    <name type="scientific">Alteromonas sediminis</name>
    <dbReference type="NCBI Taxonomy" id="2259342"/>
    <lineage>
        <taxon>Bacteria</taxon>
        <taxon>Pseudomonadati</taxon>
        <taxon>Pseudomonadota</taxon>
        <taxon>Gammaproteobacteria</taxon>
        <taxon>Alteromonadales</taxon>
        <taxon>Alteromonadaceae</taxon>
        <taxon>Alteromonas/Salinimonas group</taxon>
        <taxon>Alteromonas</taxon>
    </lineage>
</organism>
<evidence type="ECO:0000313" key="4">
    <source>
        <dbReference type="Proteomes" id="UP000275281"/>
    </source>
</evidence>
<dbReference type="SUPFAM" id="SSF52980">
    <property type="entry name" value="Restriction endonuclease-like"/>
    <property type="match status" value="1"/>
</dbReference>
<dbReference type="InterPro" id="IPR003509">
    <property type="entry name" value="UPF0102_YraN-like"/>
</dbReference>
<dbReference type="EMBL" id="RPOK01000001">
    <property type="protein sequence ID" value="RPJ67887.1"/>
    <property type="molecule type" value="Genomic_DNA"/>
</dbReference>
<dbReference type="CDD" id="cd20736">
    <property type="entry name" value="PoNe_Nuclease"/>
    <property type="match status" value="1"/>
</dbReference>
<protein>
    <recommendedName>
        <fullName evidence="2">UPF0102 protein DRW07_00295</fullName>
    </recommendedName>
</protein>
<proteinExistence type="inferred from homology"/>
<accession>A0A3N5Y251</accession>
<comment type="similarity">
    <text evidence="1 2">Belongs to the UPF0102 family.</text>
</comment>
<sequence>MNGQRAEQQAAEYLSQQGLKVIDRNVRKKCGELDIICRHGPCWVCVEVKYRGNRDHGHPLETVNPRKLQRMIATFNLYLIDNNLNPAHTDIRFDIIAIDENELTWLRNVTI</sequence>